<evidence type="ECO:0000313" key="4">
    <source>
        <dbReference type="Proteomes" id="UP000006039"/>
    </source>
</evidence>
<dbReference type="AlphaFoldDB" id="J3PGI1"/>
<dbReference type="InterPro" id="IPR038882">
    <property type="entry name" value="Rcf3"/>
</dbReference>
<accession>J3PGI1</accession>
<keyword evidence="4" id="KW-1185">Reference proteome</keyword>
<reference evidence="2" key="3">
    <citation type="submission" date="2010-09" db="EMBL/GenBank/DDBJ databases">
        <title>Annotation of Gaeumannomyces graminis var. tritici R3-111a-1.</title>
        <authorList>
            <consortium name="The Broad Institute Genome Sequencing Platform"/>
            <person name="Ma L.-J."/>
            <person name="Dead R."/>
            <person name="Young S.K."/>
            <person name="Zeng Q."/>
            <person name="Gargeya S."/>
            <person name="Fitzgerald M."/>
            <person name="Haas B."/>
            <person name="Abouelleil A."/>
            <person name="Alvarado L."/>
            <person name="Arachchi H.M."/>
            <person name="Berlin A."/>
            <person name="Brown A."/>
            <person name="Chapman S.B."/>
            <person name="Chen Z."/>
            <person name="Dunbar C."/>
            <person name="Freedman E."/>
            <person name="Gearin G."/>
            <person name="Gellesch M."/>
            <person name="Goldberg J."/>
            <person name="Griggs A."/>
            <person name="Gujja S."/>
            <person name="Heiman D."/>
            <person name="Howarth C."/>
            <person name="Larson L."/>
            <person name="Lui A."/>
            <person name="MacDonald P.J.P."/>
            <person name="Mehta T."/>
            <person name="Montmayeur A."/>
            <person name="Murphy C."/>
            <person name="Neiman D."/>
            <person name="Pearson M."/>
            <person name="Priest M."/>
            <person name="Roberts A."/>
            <person name="Saif S."/>
            <person name="Shea T."/>
            <person name="Shenoy N."/>
            <person name="Sisk P."/>
            <person name="Stolte C."/>
            <person name="Sykes S."/>
            <person name="Yandava C."/>
            <person name="Wortman J."/>
            <person name="Nusbaum C."/>
            <person name="Birren B."/>
        </authorList>
    </citation>
    <scope>NUCLEOTIDE SEQUENCE</scope>
    <source>
        <strain evidence="2">R3-111a-1</strain>
    </source>
</reference>
<dbReference type="OrthoDB" id="3979469at2759"/>
<sequence>MRKPGATKNHFIIPKAASHPFRASLPLLPSPHWAPQFTETTMHSNDALKGEEAVGAGQAAARGAAYGAARWGVGFAVLGAVGYFMSPIYRGLTIQFKTYIQMSGMVFGGMIEADSQLRVYEANMRLRRKAMRSQMARAVYERELQELEGGRPLEPRDEGRPAQPKR</sequence>
<reference evidence="3" key="4">
    <citation type="journal article" date="2015" name="G3 (Bethesda)">
        <title>Genome sequences of three phytopathogenic species of the Magnaporthaceae family of fungi.</title>
        <authorList>
            <person name="Okagaki L.H."/>
            <person name="Nunes C.C."/>
            <person name="Sailsbery J."/>
            <person name="Clay B."/>
            <person name="Brown D."/>
            <person name="John T."/>
            <person name="Oh Y."/>
            <person name="Young N."/>
            <person name="Fitzgerald M."/>
            <person name="Haas B.J."/>
            <person name="Zeng Q."/>
            <person name="Young S."/>
            <person name="Adiconis X."/>
            <person name="Fan L."/>
            <person name="Levin J.Z."/>
            <person name="Mitchell T.K."/>
            <person name="Okubara P.A."/>
            <person name="Farman M.L."/>
            <person name="Kohn L.M."/>
            <person name="Birren B."/>
            <person name="Ma L.-J."/>
            <person name="Dean R.A."/>
        </authorList>
    </citation>
    <scope>NUCLEOTIDE SEQUENCE</scope>
    <source>
        <strain evidence="3">R3-111a-1</strain>
    </source>
</reference>
<dbReference type="PANTHER" id="PTHR39153">
    <property type="entry name" value="AGR244WP"/>
    <property type="match status" value="1"/>
</dbReference>
<reference evidence="3" key="5">
    <citation type="submission" date="2018-04" db="UniProtKB">
        <authorList>
            <consortium name="EnsemblFungi"/>
        </authorList>
    </citation>
    <scope>IDENTIFICATION</scope>
    <source>
        <strain evidence="3">R3-111a-1</strain>
    </source>
</reference>
<dbReference type="eggNOG" id="ENOG502SG61">
    <property type="taxonomic scope" value="Eukaryota"/>
</dbReference>
<gene>
    <name evidence="3" type="primary">20353064</name>
    <name evidence="2" type="ORF">GGTG_12606</name>
</gene>
<evidence type="ECO:0000256" key="1">
    <source>
        <dbReference type="SAM" id="MobiDB-lite"/>
    </source>
</evidence>
<proteinExistence type="predicted"/>
<protein>
    <recommendedName>
        <fullName evidence="5">Imidazoleglycerol-phosphate dehydratase</fullName>
    </recommendedName>
</protein>
<dbReference type="EMBL" id="GL385403">
    <property type="protein sequence ID" value="EJT69723.1"/>
    <property type="molecule type" value="Genomic_DNA"/>
</dbReference>
<feature type="compositionally biased region" description="Basic and acidic residues" evidence="1">
    <location>
        <begin position="146"/>
        <end position="160"/>
    </location>
</feature>
<feature type="region of interest" description="Disordered" evidence="1">
    <location>
        <begin position="146"/>
        <end position="166"/>
    </location>
</feature>
<organism evidence="2">
    <name type="scientific">Gaeumannomyces tritici (strain R3-111a-1)</name>
    <name type="common">Wheat and barley take-all root rot fungus</name>
    <name type="synonym">Gaeumannomyces graminis var. tritici</name>
    <dbReference type="NCBI Taxonomy" id="644352"/>
    <lineage>
        <taxon>Eukaryota</taxon>
        <taxon>Fungi</taxon>
        <taxon>Dikarya</taxon>
        <taxon>Ascomycota</taxon>
        <taxon>Pezizomycotina</taxon>
        <taxon>Sordariomycetes</taxon>
        <taxon>Sordariomycetidae</taxon>
        <taxon>Magnaporthales</taxon>
        <taxon>Magnaporthaceae</taxon>
        <taxon>Gaeumannomyces</taxon>
    </lineage>
</organism>
<reference evidence="2" key="2">
    <citation type="submission" date="2010-07" db="EMBL/GenBank/DDBJ databases">
        <authorList>
            <consortium name="The Broad Institute Genome Sequencing Platform"/>
            <consortium name="Broad Institute Genome Sequencing Center for Infectious Disease"/>
            <person name="Ma L.-J."/>
            <person name="Dead R."/>
            <person name="Young S."/>
            <person name="Zeng Q."/>
            <person name="Koehrsen M."/>
            <person name="Alvarado L."/>
            <person name="Berlin A."/>
            <person name="Chapman S.B."/>
            <person name="Chen Z."/>
            <person name="Freedman E."/>
            <person name="Gellesch M."/>
            <person name="Goldberg J."/>
            <person name="Griggs A."/>
            <person name="Gujja S."/>
            <person name="Heilman E.R."/>
            <person name="Heiman D."/>
            <person name="Hepburn T."/>
            <person name="Howarth C."/>
            <person name="Jen D."/>
            <person name="Larson L."/>
            <person name="Mehta T."/>
            <person name="Neiman D."/>
            <person name="Pearson M."/>
            <person name="Roberts A."/>
            <person name="Saif S."/>
            <person name="Shea T."/>
            <person name="Shenoy N."/>
            <person name="Sisk P."/>
            <person name="Stolte C."/>
            <person name="Sykes S."/>
            <person name="Walk T."/>
            <person name="White J."/>
            <person name="Yandava C."/>
            <person name="Haas B."/>
            <person name="Nusbaum C."/>
            <person name="Birren B."/>
        </authorList>
    </citation>
    <scope>NUCLEOTIDE SEQUENCE</scope>
    <source>
        <strain evidence="2">R3-111a-1</strain>
    </source>
</reference>
<reference evidence="4" key="1">
    <citation type="submission" date="2010-07" db="EMBL/GenBank/DDBJ databases">
        <title>The genome sequence of Gaeumannomyces graminis var. tritici strain R3-111a-1.</title>
        <authorList>
            <consortium name="The Broad Institute Genome Sequencing Platform"/>
            <person name="Ma L.-J."/>
            <person name="Dead R."/>
            <person name="Young S."/>
            <person name="Zeng Q."/>
            <person name="Koehrsen M."/>
            <person name="Alvarado L."/>
            <person name="Berlin A."/>
            <person name="Chapman S.B."/>
            <person name="Chen Z."/>
            <person name="Freedman E."/>
            <person name="Gellesch M."/>
            <person name="Goldberg J."/>
            <person name="Griggs A."/>
            <person name="Gujja S."/>
            <person name="Heilman E.R."/>
            <person name="Heiman D."/>
            <person name="Hepburn T."/>
            <person name="Howarth C."/>
            <person name="Jen D."/>
            <person name="Larson L."/>
            <person name="Mehta T."/>
            <person name="Neiman D."/>
            <person name="Pearson M."/>
            <person name="Roberts A."/>
            <person name="Saif S."/>
            <person name="Shea T."/>
            <person name="Shenoy N."/>
            <person name="Sisk P."/>
            <person name="Stolte C."/>
            <person name="Sykes S."/>
            <person name="Walk T."/>
            <person name="White J."/>
            <person name="Yandava C."/>
            <person name="Haas B."/>
            <person name="Nusbaum C."/>
            <person name="Birren B."/>
        </authorList>
    </citation>
    <scope>NUCLEOTIDE SEQUENCE [LARGE SCALE GENOMIC DNA]</scope>
    <source>
        <strain evidence="4">R3-111a-1</strain>
    </source>
</reference>
<dbReference type="Proteomes" id="UP000006039">
    <property type="component" value="Unassembled WGS sequence"/>
</dbReference>
<evidence type="ECO:0000313" key="3">
    <source>
        <dbReference type="EnsemblFungi" id="EJT69723"/>
    </source>
</evidence>
<dbReference type="PANTHER" id="PTHR39153:SF1">
    <property type="entry name" value="AGR244WP"/>
    <property type="match status" value="1"/>
</dbReference>
<dbReference type="HOGENOM" id="CLU_1602830_0_0_1"/>
<evidence type="ECO:0000313" key="2">
    <source>
        <dbReference type="EMBL" id="EJT69723.1"/>
    </source>
</evidence>
<dbReference type="GeneID" id="20353064"/>
<name>J3PGI1_GAET3</name>
<evidence type="ECO:0008006" key="5">
    <source>
        <dbReference type="Google" id="ProtNLM"/>
    </source>
</evidence>
<dbReference type="VEuPathDB" id="FungiDB:GGTG_12606"/>
<dbReference type="EnsemblFungi" id="EJT69723">
    <property type="protein sequence ID" value="EJT69723"/>
    <property type="gene ID" value="GGTG_12606"/>
</dbReference>
<dbReference type="RefSeq" id="XP_009228771.1">
    <property type="nucleotide sequence ID" value="XM_009230507.1"/>
</dbReference>